<dbReference type="OrthoDB" id="676158at2"/>
<dbReference type="InterPro" id="IPR009908">
    <property type="entry name" value="Methylamine_util_MauE"/>
</dbReference>
<evidence type="ECO:0000313" key="7">
    <source>
        <dbReference type="EMBL" id="REA63222.1"/>
    </source>
</evidence>
<evidence type="ECO:0000256" key="3">
    <source>
        <dbReference type="ARBA" id="ARBA00022989"/>
    </source>
</evidence>
<feature type="domain" description="Methylamine utilisation protein MauE" evidence="6">
    <location>
        <begin position="12"/>
        <end position="111"/>
    </location>
</feature>
<reference evidence="7 8" key="1">
    <citation type="submission" date="2018-07" db="EMBL/GenBank/DDBJ databases">
        <title>Dyadobacter roseus sp. nov., isolated from rose rhizosphere soil.</title>
        <authorList>
            <person name="Chen L."/>
        </authorList>
    </citation>
    <scope>NUCLEOTIDE SEQUENCE [LARGE SCALE GENOMIC DNA]</scope>
    <source>
        <strain evidence="7 8">RS19</strain>
    </source>
</reference>
<keyword evidence="3 5" id="KW-1133">Transmembrane helix</keyword>
<evidence type="ECO:0000256" key="4">
    <source>
        <dbReference type="ARBA" id="ARBA00023136"/>
    </source>
</evidence>
<dbReference type="Proteomes" id="UP000256373">
    <property type="component" value="Unassembled WGS sequence"/>
</dbReference>
<name>A0A3D8YF70_9BACT</name>
<keyword evidence="4 5" id="KW-0472">Membrane</keyword>
<keyword evidence="8" id="KW-1185">Reference proteome</keyword>
<gene>
    <name evidence="7" type="ORF">DSL64_06300</name>
</gene>
<evidence type="ECO:0000256" key="1">
    <source>
        <dbReference type="ARBA" id="ARBA00004141"/>
    </source>
</evidence>
<proteinExistence type="predicted"/>
<comment type="subcellular location">
    <subcellularLocation>
        <location evidence="1">Membrane</location>
        <topology evidence="1">Multi-pass membrane protein</topology>
    </subcellularLocation>
</comment>
<evidence type="ECO:0000313" key="8">
    <source>
        <dbReference type="Proteomes" id="UP000256373"/>
    </source>
</evidence>
<dbReference type="EMBL" id="QNUL01000003">
    <property type="protein sequence ID" value="REA63222.1"/>
    <property type="molecule type" value="Genomic_DNA"/>
</dbReference>
<dbReference type="Pfam" id="PF07291">
    <property type="entry name" value="MauE"/>
    <property type="match status" value="1"/>
</dbReference>
<evidence type="ECO:0000256" key="5">
    <source>
        <dbReference type="SAM" id="Phobius"/>
    </source>
</evidence>
<accession>A0A3D8YF70</accession>
<comment type="caution">
    <text evidence="7">The sequence shown here is derived from an EMBL/GenBank/DDBJ whole genome shotgun (WGS) entry which is preliminary data.</text>
</comment>
<evidence type="ECO:0000256" key="2">
    <source>
        <dbReference type="ARBA" id="ARBA00022692"/>
    </source>
</evidence>
<sequence length="136" mass="15305">MNRNEKNIQYQLLFLRWALATALLSAVADRLGMWPAALSNWGNWKSFEDYTRQLTFFLPEWMSRASAYVATAAEVILGLFLIIGFQLKWTALFTAALLLFFGLSMIVALGVKSTFDYSVWVGCAGALLLSSQYSSR</sequence>
<protein>
    <submittedName>
        <fullName evidence="7">DoxX family protein</fullName>
    </submittedName>
</protein>
<keyword evidence="2 5" id="KW-0812">Transmembrane</keyword>
<evidence type="ECO:0000259" key="6">
    <source>
        <dbReference type="Pfam" id="PF07291"/>
    </source>
</evidence>
<dbReference type="AlphaFoldDB" id="A0A3D8YF70"/>
<feature type="transmembrane region" description="Helical" evidence="5">
    <location>
        <begin position="92"/>
        <end position="111"/>
    </location>
</feature>
<feature type="transmembrane region" description="Helical" evidence="5">
    <location>
        <begin position="65"/>
        <end position="85"/>
    </location>
</feature>
<dbReference type="RefSeq" id="WP_115829810.1">
    <property type="nucleotide sequence ID" value="NZ_QNUL01000003.1"/>
</dbReference>
<dbReference type="GO" id="GO:0016020">
    <property type="term" value="C:membrane"/>
    <property type="evidence" value="ECO:0007669"/>
    <property type="project" value="UniProtKB-SubCell"/>
</dbReference>
<organism evidence="7 8">
    <name type="scientific">Dyadobacter luteus</name>
    <dbReference type="NCBI Taxonomy" id="2259619"/>
    <lineage>
        <taxon>Bacteria</taxon>
        <taxon>Pseudomonadati</taxon>
        <taxon>Bacteroidota</taxon>
        <taxon>Cytophagia</taxon>
        <taxon>Cytophagales</taxon>
        <taxon>Spirosomataceae</taxon>
        <taxon>Dyadobacter</taxon>
    </lineage>
</organism>
<dbReference type="GO" id="GO:0030416">
    <property type="term" value="P:methylamine metabolic process"/>
    <property type="evidence" value="ECO:0007669"/>
    <property type="project" value="InterPro"/>
</dbReference>